<dbReference type="Proteomes" id="UP000800094">
    <property type="component" value="Unassembled WGS sequence"/>
</dbReference>
<evidence type="ECO:0000313" key="3">
    <source>
        <dbReference type="Proteomes" id="UP000800094"/>
    </source>
</evidence>
<feature type="compositionally biased region" description="Basic and acidic residues" evidence="1">
    <location>
        <begin position="278"/>
        <end position="289"/>
    </location>
</feature>
<feature type="compositionally biased region" description="Low complexity" evidence="1">
    <location>
        <begin position="181"/>
        <end position="200"/>
    </location>
</feature>
<dbReference type="AlphaFoldDB" id="A0A6A6J1L5"/>
<feature type="compositionally biased region" description="Basic and acidic residues" evidence="1">
    <location>
        <begin position="299"/>
        <end position="308"/>
    </location>
</feature>
<feature type="region of interest" description="Disordered" evidence="1">
    <location>
        <begin position="276"/>
        <end position="308"/>
    </location>
</feature>
<sequence length="925" mass="102495">MADLLGVAIAASGLLETAIREFKRVRKAYEHEQSLTEALNKHTVELTNLLAIVHMIEDEDALQTTDLVPELAKLQAVGAKLVQHLKTLDRGGKGSVHQLAQQLVRESKDEKILADIMKELDHAKSNICLRIQLAVVGLTSKTAGTVLANADVIHRIDRLLLQVIGEGRTPQDDGLVPPSKAEGASLSEEAAGATDPKAAAGSRLDDETIHYDIMNNCVEGEAIQVLGQVGEDKGMNRRVNIQNNRLSGRAVQIVSPIDFETLKYLLDRQKSDAVGVQLDKRDSKTDKAGGTDSRSYRQRQPDSGHSRIHDEVLENLARRQVSFSADWELPKVILKGSKERTVSRELLGATLTLVGSVGNCRPYTCEEYMSQHWPEIFSYILAAVADAVKHMVEGGTSEAPSPQVWTTKSYGACEIKMLASKTEAKIQVRGSDKFVAAAVDAVAWLCAAVRVRPREGVMLSDVQLHDDGNIQLLPLKAVAASNADCWHELFKAAVITTAPSTTAHYASSREEGRGLELSFDDMAYLAGIVVRLEIGHFTVLVGHSTLLIPVKQLEAGIQWHLELWESSKSGLVSALERQKDWVILNMDDLRTEKAFLGWNSSTIPVQTLLSTDRASYSLTASAAEAKPLWFSDNTQIQGGLQGGFRVFLFIFNITQQFQRWGGERIRFNLDGDADFNHVIDRAERRTAVLYDTNENERRGWMVGRLDFLHHAVIARLRHQNNPIADPYAETTQRKREILEAEKETIVGGRPLKAFVVGLATVLNIMTETLERKRRRRGKTRGVDFRELVLADNERTIQTRKMVLAKSSGGWELIVKHSWVIFCDGFGEVIRPAGAGNCARESLPRNHCYLAAKVDCLQEIADDDWSNRENATLEGIKEKLKRSSRTLGDCGNLGCRCVVLRALNEESGDYARAQENSAVVFGWPED</sequence>
<gene>
    <name evidence="2" type="ORF">BU26DRAFT_512966</name>
</gene>
<dbReference type="EMBL" id="ML987189">
    <property type="protein sequence ID" value="KAF2256082.1"/>
    <property type="molecule type" value="Genomic_DNA"/>
</dbReference>
<feature type="region of interest" description="Disordered" evidence="1">
    <location>
        <begin position="170"/>
        <end position="202"/>
    </location>
</feature>
<dbReference type="GeneID" id="54580844"/>
<keyword evidence="3" id="KW-1185">Reference proteome</keyword>
<accession>A0A6A6J1L5</accession>
<reference evidence="2" key="1">
    <citation type="journal article" date="2020" name="Stud. Mycol.">
        <title>101 Dothideomycetes genomes: a test case for predicting lifestyles and emergence of pathogens.</title>
        <authorList>
            <person name="Haridas S."/>
            <person name="Albert R."/>
            <person name="Binder M."/>
            <person name="Bloem J."/>
            <person name="Labutti K."/>
            <person name="Salamov A."/>
            <person name="Andreopoulos B."/>
            <person name="Baker S."/>
            <person name="Barry K."/>
            <person name="Bills G."/>
            <person name="Bluhm B."/>
            <person name="Cannon C."/>
            <person name="Castanera R."/>
            <person name="Culley D."/>
            <person name="Daum C."/>
            <person name="Ezra D."/>
            <person name="Gonzalez J."/>
            <person name="Henrissat B."/>
            <person name="Kuo A."/>
            <person name="Liang C."/>
            <person name="Lipzen A."/>
            <person name="Lutzoni F."/>
            <person name="Magnuson J."/>
            <person name="Mondo S."/>
            <person name="Nolan M."/>
            <person name="Ohm R."/>
            <person name="Pangilinan J."/>
            <person name="Park H.-J."/>
            <person name="Ramirez L."/>
            <person name="Alfaro M."/>
            <person name="Sun H."/>
            <person name="Tritt A."/>
            <person name="Yoshinaga Y."/>
            <person name="Zwiers L.-H."/>
            <person name="Turgeon B."/>
            <person name="Goodwin S."/>
            <person name="Spatafora J."/>
            <person name="Crous P."/>
            <person name="Grigoriev I."/>
        </authorList>
    </citation>
    <scope>NUCLEOTIDE SEQUENCE</scope>
    <source>
        <strain evidence="2">CBS 122368</strain>
    </source>
</reference>
<organism evidence="2 3">
    <name type="scientific">Trematosphaeria pertusa</name>
    <dbReference type="NCBI Taxonomy" id="390896"/>
    <lineage>
        <taxon>Eukaryota</taxon>
        <taxon>Fungi</taxon>
        <taxon>Dikarya</taxon>
        <taxon>Ascomycota</taxon>
        <taxon>Pezizomycotina</taxon>
        <taxon>Dothideomycetes</taxon>
        <taxon>Pleosporomycetidae</taxon>
        <taxon>Pleosporales</taxon>
        <taxon>Massarineae</taxon>
        <taxon>Trematosphaeriaceae</taxon>
        <taxon>Trematosphaeria</taxon>
    </lineage>
</organism>
<evidence type="ECO:0000256" key="1">
    <source>
        <dbReference type="SAM" id="MobiDB-lite"/>
    </source>
</evidence>
<evidence type="ECO:0000313" key="2">
    <source>
        <dbReference type="EMBL" id="KAF2256082.1"/>
    </source>
</evidence>
<protein>
    <submittedName>
        <fullName evidence="2">Uncharacterized protein</fullName>
    </submittedName>
</protein>
<dbReference type="RefSeq" id="XP_033691086.1">
    <property type="nucleotide sequence ID" value="XM_033827514.1"/>
</dbReference>
<proteinExistence type="predicted"/>
<dbReference type="OrthoDB" id="3559235at2759"/>
<name>A0A6A6J1L5_9PLEO</name>